<accession>A0A2G1VMJ5</accession>
<name>A0A2G1VMJ5_9FLAO</name>
<dbReference type="InterPro" id="IPR001387">
    <property type="entry name" value="Cro/C1-type_HTH"/>
</dbReference>
<dbReference type="Pfam" id="PF01381">
    <property type="entry name" value="HTH_3"/>
    <property type="match status" value="1"/>
</dbReference>
<dbReference type="SMART" id="SM00530">
    <property type="entry name" value="HTH_XRE"/>
    <property type="match status" value="1"/>
</dbReference>
<evidence type="ECO:0000259" key="1">
    <source>
        <dbReference type="PROSITE" id="PS50943"/>
    </source>
</evidence>
<dbReference type="Gene3D" id="1.10.260.40">
    <property type="entry name" value="lambda repressor-like DNA-binding domains"/>
    <property type="match status" value="1"/>
</dbReference>
<sequence>METLGEYLRTLRELQNLPIRKVAAALDIDQSTLGKYERNERLPKRELLSDFASFYNVAISELEKKYLTDKVVFTLLEEENPERILVECKDKLNYLKNKNGESKINE</sequence>
<keyword evidence="3" id="KW-1185">Reference proteome</keyword>
<comment type="caution">
    <text evidence="2">The sequence shown here is derived from an EMBL/GenBank/DDBJ whole genome shotgun (WGS) entry which is preliminary data.</text>
</comment>
<reference evidence="2 3" key="1">
    <citation type="submission" date="2017-08" db="EMBL/GenBank/DDBJ databases">
        <title>The whole genome shortgun sequences of strain Leeuwenhoekiella nanhaiensis G18 from the South China Sea.</title>
        <authorList>
            <person name="Liu Q."/>
        </authorList>
    </citation>
    <scope>NUCLEOTIDE SEQUENCE [LARGE SCALE GENOMIC DNA]</scope>
    <source>
        <strain evidence="2 3">G18</strain>
    </source>
</reference>
<proteinExistence type="predicted"/>
<dbReference type="PROSITE" id="PS50943">
    <property type="entry name" value="HTH_CROC1"/>
    <property type="match status" value="1"/>
</dbReference>
<protein>
    <recommendedName>
        <fullName evidence="1">HTH cro/C1-type domain-containing protein</fullName>
    </recommendedName>
</protein>
<organism evidence="2 3">
    <name type="scientific">Leeuwenhoekiella nanhaiensis</name>
    <dbReference type="NCBI Taxonomy" id="1655491"/>
    <lineage>
        <taxon>Bacteria</taxon>
        <taxon>Pseudomonadati</taxon>
        <taxon>Bacteroidota</taxon>
        <taxon>Flavobacteriia</taxon>
        <taxon>Flavobacteriales</taxon>
        <taxon>Flavobacteriaceae</taxon>
        <taxon>Leeuwenhoekiella</taxon>
    </lineage>
</organism>
<feature type="domain" description="HTH cro/C1-type" evidence="1">
    <location>
        <begin position="8"/>
        <end position="62"/>
    </location>
</feature>
<dbReference type="InterPro" id="IPR010982">
    <property type="entry name" value="Lambda_DNA-bd_dom_sf"/>
</dbReference>
<evidence type="ECO:0000313" key="2">
    <source>
        <dbReference type="EMBL" id="PHQ27978.1"/>
    </source>
</evidence>
<gene>
    <name evidence="2" type="ORF">CJ305_17380</name>
</gene>
<dbReference type="CDD" id="cd00093">
    <property type="entry name" value="HTH_XRE"/>
    <property type="match status" value="1"/>
</dbReference>
<dbReference type="SUPFAM" id="SSF47413">
    <property type="entry name" value="lambda repressor-like DNA-binding domains"/>
    <property type="match status" value="1"/>
</dbReference>
<dbReference type="GO" id="GO:0003677">
    <property type="term" value="F:DNA binding"/>
    <property type="evidence" value="ECO:0007669"/>
    <property type="project" value="InterPro"/>
</dbReference>
<dbReference type="EMBL" id="NQXA01000023">
    <property type="protein sequence ID" value="PHQ27978.1"/>
    <property type="molecule type" value="Genomic_DNA"/>
</dbReference>
<evidence type="ECO:0000313" key="3">
    <source>
        <dbReference type="Proteomes" id="UP000229433"/>
    </source>
</evidence>
<dbReference type="Proteomes" id="UP000229433">
    <property type="component" value="Unassembled WGS sequence"/>
</dbReference>
<dbReference type="RefSeq" id="WP_099647577.1">
    <property type="nucleotide sequence ID" value="NZ_KZ319303.1"/>
</dbReference>
<dbReference type="AlphaFoldDB" id="A0A2G1VMJ5"/>
<dbReference type="OrthoDB" id="4762426at2"/>